<feature type="domain" description="NUC153" evidence="6">
    <location>
        <begin position="559"/>
        <end position="582"/>
    </location>
</feature>
<dbReference type="InterPro" id="IPR056750">
    <property type="entry name" value="RRM_ESF1"/>
</dbReference>
<feature type="region of interest" description="Disordered" evidence="5">
    <location>
        <begin position="182"/>
        <end position="228"/>
    </location>
</feature>
<keyword evidence="4" id="KW-0539">Nucleus</keyword>
<name>A0A7S2ZV27_9RHOD</name>
<feature type="compositionally biased region" description="Basic and acidic residues" evidence="5">
    <location>
        <begin position="18"/>
        <end position="32"/>
    </location>
</feature>
<evidence type="ECO:0000313" key="11">
    <source>
        <dbReference type="EMBL" id="CAE0051114.1"/>
    </source>
</evidence>
<dbReference type="GO" id="GO:0005730">
    <property type="term" value="C:nucleolus"/>
    <property type="evidence" value="ECO:0007669"/>
    <property type="project" value="UniProtKB-SubCell"/>
</dbReference>
<feature type="compositionally biased region" description="Basic residues" evidence="5">
    <location>
        <begin position="458"/>
        <end position="472"/>
    </location>
</feature>
<dbReference type="EMBL" id="HBHW01024725">
    <property type="protein sequence ID" value="CAE0051106.1"/>
    <property type="molecule type" value="Transcribed_RNA"/>
</dbReference>
<dbReference type="GO" id="GO:0003723">
    <property type="term" value="F:RNA binding"/>
    <property type="evidence" value="ECO:0007669"/>
    <property type="project" value="TreeGrafter"/>
</dbReference>
<keyword evidence="3" id="KW-0175">Coiled coil</keyword>
<feature type="compositionally biased region" description="Acidic residues" evidence="5">
    <location>
        <begin position="485"/>
        <end position="498"/>
    </location>
</feature>
<gene>
    <name evidence="8" type="ORF">RMAR00112_LOCUS19101</name>
    <name evidence="9" type="ORF">RMAR00112_LOCUS19106</name>
    <name evidence="10" type="ORF">RMAR00112_LOCUS19112</name>
    <name evidence="11" type="ORF">RMAR00112_LOCUS19114</name>
</gene>
<evidence type="ECO:0000256" key="1">
    <source>
        <dbReference type="ARBA" id="ARBA00004604"/>
    </source>
</evidence>
<dbReference type="EMBL" id="HBHW01024733">
    <property type="protein sequence ID" value="CAE0051114.1"/>
    <property type="molecule type" value="Transcribed_RNA"/>
</dbReference>
<evidence type="ECO:0000259" key="6">
    <source>
        <dbReference type="Pfam" id="PF08159"/>
    </source>
</evidence>
<feature type="region of interest" description="Disordered" evidence="5">
    <location>
        <begin position="91"/>
        <end position="122"/>
    </location>
</feature>
<dbReference type="AlphaFoldDB" id="A0A7S2ZV27"/>
<dbReference type="GO" id="GO:0006364">
    <property type="term" value="P:rRNA processing"/>
    <property type="evidence" value="ECO:0007669"/>
    <property type="project" value="InterPro"/>
</dbReference>
<dbReference type="PANTHER" id="PTHR12202">
    <property type="entry name" value="ESF1 HOMOLOG"/>
    <property type="match status" value="1"/>
</dbReference>
<evidence type="ECO:0000313" key="8">
    <source>
        <dbReference type="EMBL" id="CAE0051101.1"/>
    </source>
</evidence>
<protein>
    <recommendedName>
        <fullName evidence="12">NUC153 domain-containing protein</fullName>
    </recommendedName>
</protein>
<evidence type="ECO:0000313" key="9">
    <source>
        <dbReference type="EMBL" id="CAE0051106.1"/>
    </source>
</evidence>
<evidence type="ECO:0000256" key="2">
    <source>
        <dbReference type="ARBA" id="ARBA00009087"/>
    </source>
</evidence>
<feature type="compositionally biased region" description="Basic and acidic residues" evidence="5">
    <location>
        <begin position="499"/>
        <end position="518"/>
    </location>
</feature>
<feature type="compositionally biased region" description="Low complexity" evidence="5">
    <location>
        <begin position="613"/>
        <end position="624"/>
    </location>
</feature>
<feature type="compositionally biased region" description="Basic and acidic residues" evidence="5">
    <location>
        <begin position="46"/>
        <end position="57"/>
    </location>
</feature>
<accession>A0A7S2ZV27</accession>
<feature type="compositionally biased region" description="Basic residues" evidence="5">
    <location>
        <begin position="33"/>
        <end position="44"/>
    </location>
</feature>
<feature type="domain" description="ESF1 RRM" evidence="7">
    <location>
        <begin position="212"/>
        <end position="316"/>
    </location>
</feature>
<proteinExistence type="inferred from homology"/>
<feature type="region of interest" description="Disordered" evidence="5">
    <location>
        <begin position="594"/>
        <end position="625"/>
    </location>
</feature>
<dbReference type="InterPro" id="IPR039754">
    <property type="entry name" value="Esf1"/>
</dbReference>
<feature type="region of interest" description="Disordered" evidence="5">
    <location>
        <begin position="1"/>
        <end position="57"/>
    </location>
</feature>
<reference evidence="9" key="1">
    <citation type="submission" date="2021-01" db="EMBL/GenBank/DDBJ databases">
        <authorList>
            <person name="Corre E."/>
            <person name="Pelletier E."/>
            <person name="Niang G."/>
            <person name="Scheremetjew M."/>
            <person name="Finn R."/>
            <person name="Kale V."/>
            <person name="Holt S."/>
            <person name="Cochrane G."/>
            <person name="Meng A."/>
            <person name="Brown T."/>
            <person name="Cohen L."/>
        </authorList>
    </citation>
    <scope>NUCLEOTIDE SEQUENCE</scope>
    <source>
        <strain evidence="9">CCMP 769</strain>
    </source>
</reference>
<dbReference type="Pfam" id="PF25121">
    <property type="entry name" value="RRM_ESF1"/>
    <property type="match status" value="1"/>
</dbReference>
<dbReference type="EMBL" id="HBHW01024720">
    <property type="protein sequence ID" value="CAE0051101.1"/>
    <property type="molecule type" value="Transcribed_RNA"/>
</dbReference>
<evidence type="ECO:0008006" key="12">
    <source>
        <dbReference type="Google" id="ProtNLM"/>
    </source>
</evidence>
<dbReference type="InterPro" id="IPR012580">
    <property type="entry name" value="NUC153"/>
</dbReference>
<feature type="compositionally biased region" description="Basic and acidic residues" evidence="5">
    <location>
        <begin position="1"/>
        <end position="10"/>
    </location>
</feature>
<evidence type="ECO:0000256" key="4">
    <source>
        <dbReference type="ARBA" id="ARBA00023242"/>
    </source>
</evidence>
<comment type="subcellular location">
    <subcellularLocation>
        <location evidence="1">Nucleus</location>
        <location evidence="1">Nucleolus</location>
    </subcellularLocation>
</comment>
<evidence type="ECO:0000259" key="7">
    <source>
        <dbReference type="Pfam" id="PF25121"/>
    </source>
</evidence>
<feature type="compositionally biased region" description="Acidic residues" evidence="5">
    <location>
        <begin position="209"/>
        <end position="228"/>
    </location>
</feature>
<dbReference type="EMBL" id="HBHW01024731">
    <property type="protein sequence ID" value="CAE0051112.1"/>
    <property type="molecule type" value="Transcribed_RNA"/>
</dbReference>
<feature type="compositionally biased region" description="Basic and acidic residues" evidence="5">
    <location>
        <begin position="473"/>
        <end position="482"/>
    </location>
</feature>
<comment type="similarity">
    <text evidence="2">Belongs to the ESF1 family.</text>
</comment>
<organism evidence="9">
    <name type="scientific">Rhodosorus marinus</name>
    <dbReference type="NCBI Taxonomy" id="101924"/>
    <lineage>
        <taxon>Eukaryota</taxon>
        <taxon>Rhodophyta</taxon>
        <taxon>Stylonematophyceae</taxon>
        <taxon>Stylonematales</taxon>
        <taxon>Stylonemataceae</taxon>
        <taxon>Rhodosorus</taxon>
    </lineage>
</organism>
<feature type="region of interest" description="Disordered" evidence="5">
    <location>
        <begin position="457"/>
        <end position="559"/>
    </location>
</feature>
<evidence type="ECO:0000256" key="5">
    <source>
        <dbReference type="SAM" id="MobiDB-lite"/>
    </source>
</evidence>
<dbReference type="Pfam" id="PF08159">
    <property type="entry name" value="NUC153"/>
    <property type="match status" value="1"/>
</dbReference>
<dbReference type="PANTHER" id="PTHR12202:SF0">
    <property type="entry name" value="ESF1 HOMOLOG"/>
    <property type="match status" value="1"/>
</dbReference>
<feature type="compositionally biased region" description="Basic and acidic residues" evidence="5">
    <location>
        <begin position="539"/>
        <end position="559"/>
    </location>
</feature>
<sequence length="651" mass="73739">MGKKQAEAKRRIGASVIDDERFQRIHSDPRFRRDPKKAMRRPYQGKKPDAGRDVGDSASDMRFEIAEDDYRFKKTLEVDKYGRKLVVDGELEEEEQVQDASSDSEVSDAFSGSDAEIPGLELEEETITYGEETSRLALLSMNWDQMTATDILVAMSSFCPSNGKILEVNVVKSNFGLEQMKREALHGPDVGRNAGDNRTDSVEGSQNGDDGEEDENGPGGDDSDVAESDDDEVDIFEDYRKDPKAQAKEANELVRNYEKSRLKYFYAVAKCDSIATAAHLYNQCDGAEYGRSGNTFDLRFIPDEVEITNPVRDSATEIPTHYKPPTFTTKALQNTQVELTWDRDPESRTILRKKFIKADEMLEQDLQVYLADSSSEEDSAEGNTKAKRAALLGEAEVEEEDLKPEGVEMADDDSSVDEVEDLEIKFEPGLGDAAEDILTVAEEKKARSLENPWEARLRRMRERKKEKKRARKEKILKAKQGGEEASADEFFVEDNEEEQKEKELKRLELLMTDTRERAEDESEEDEEARLKKRGKSKQAMRERRKSREKDGKFKADLSDKRFEAVLTSNEFALDPTHPKFVKNRGTGALLKARSETRQKAIKQQKRAELPSQTKTAKPSKASAAGDLQALAQRLKRKLAKAEKTPRKRTKI</sequence>
<evidence type="ECO:0000256" key="3">
    <source>
        <dbReference type="ARBA" id="ARBA00023054"/>
    </source>
</evidence>
<evidence type="ECO:0000313" key="10">
    <source>
        <dbReference type="EMBL" id="CAE0051112.1"/>
    </source>
</evidence>